<dbReference type="InterPro" id="IPR050796">
    <property type="entry name" value="SCF_F-box_component"/>
</dbReference>
<dbReference type="PANTHER" id="PTHR31672:SF13">
    <property type="entry name" value="F-BOX PROTEIN CPR30-LIKE"/>
    <property type="match status" value="1"/>
</dbReference>
<evidence type="ECO:0000259" key="1">
    <source>
        <dbReference type="SMART" id="SM00256"/>
    </source>
</evidence>
<dbReference type="InterPro" id="IPR036047">
    <property type="entry name" value="F-box-like_dom_sf"/>
</dbReference>
<dbReference type="Pfam" id="PF00646">
    <property type="entry name" value="F-box"/>
    <property type="match status" value="1"/>
</dbReference>
<protein>
    <recommendedName>
        <fullName evidence="1">F-box domain-containing protein</fullName>
    </recommendedName>
</protein>
<dbReference type="SMART" id="SM00256">
    <property type="entry name" value="FBOX"/>
    <property type="match status" value="1"/>
</dbReference>
<dbReference type="Proteomes" id="UP000289738">
    <property type="component" value="Chromosome A03"/>
</dbReference>
<feature type="domain" description="F-box" evidence="1">
    <location>
        <begin position="8"/>
        <end position="48"/>
    </location>
</feature>
<dbReference type="InterPro" id="IPR001810">
    <property type="entry name" value="F-box_dom"/>
</dbReference>
<dbReference type="NCBIfam" id="TIGR01640">
    <property type="entry name" value="F_box_assoc_1"/>
    <property type="match status" value="1"/>
</dbReference>
<name>A0A445DS83_ARAHY</name>
<dbReference type="PANTHER" id="PTHR31672">
    <property type="entry name" value="BNACNNG10540D PROTEIN"/>
    <property type="match status" value="1"/>
</dbReference>
<dbReference type="InterPro" id="IPR017451">
    <property type="entry name" value="F-box-assoc_interact_dom"/>
</dbReference>
<reference evidence="2 3" key="1">
    <citation type="submission" date="2019-01" db="EMBL/GenBank/DDBJ databases">
        <title>Sequencing of cultivated peanut Arachis hypogaea provides insights into genome evolution and oil improvement.</title>
        <authorList>
            <person name="Chen X."/>
        </authorList>
    </citation>
    <scope>NUCLEOTIDE SEQUENCE [LARGE SCALE GENOMIC DNA]</scope>
    <source>
        <strain evidence="3">cv. Fuhuasheng</strain>
        <tissue evidence="2">Leaves</tissue>
    </source>
</reference>
<dbReference type="Gramene" id="arahy.Tifrunner.gnm2.ann2.Ah03g429900.1">
    <property type="protein sequence ID" value="arahy.Tifrunner.gnm2.ann2.Ah03g429900.1-CDS-1"/>
    <property type="gene ID" value="arahy.Tifrunner.gnm2.ann2.Ah03g429900"/>
</dbReference>
<comment type="caution">
    <text evidence="2">The sequence shown here is derived from an EMBL/GenBank/DDBJ whole genome shotgun (WGS) entry which is preliminary data.</text>
</comment>
<dbReference type="AlphaFoldDB" id="A0A445DS83"/>
<dbReference type="STRING" id="3818.A0A445DS83"/>
<organism evidence="2 3">
    <name type="scientific">Arachis hypogaea</name>
    <name type="common">Peanut</name>
    <dbReference type="NCBI Taxonomy" id="3818"/>
    <lineage>
        <taxon>Eukaryota</taxon>
        <taxon>Viridiplantae</taxon>
        <taxon>Streptophyta</taxon>
        <taxon>Embryophyta</taxon>
        <taxon>Tracheophyta</taxon>
        <taxon>Spermatophyta</taxon>
        <taxon>Magnoliopsida</taxon>
        <taxon>eudicotyledons</taxon>
        <taxon>Gunneridae</taxon>
        <taxon>Pentapetalae</taxon>
        <taxon>rosids</taxon>
        <taxon>fabids</taxon>
        <taxon>Fabales</taxon>
        <taxon>Fabaceae</taxon>
        <taxon>Papilionoideae</taxon>
        <taxon>50 kb inversion clade</taxon>
        <taxon>dalbergioids sensu lato</taxon>
        <taxon>Dalbergieae</taxon>
        <taxon>Pterocarpus clade</taxon>
        <taxon>Arachis</taxon>
    </lineage>
</organism>
<dbReference type="Gene3D" id="1.20.1280.50">
    <property type="match status" value="1"/>
</dbReference>
<dbReference type="SUPFAM" id="SSF81383">
    <property type="entry name" value="F-box domain"/>
    <property type="match status" value="1"/>
</dbReference>
<keyword evidence="3" id="KW-1185">Reference proteome</keyword>
<accession>A0A445DS83</accession>
<dbReference type="EMBL" id="SDMP01000003">
    <property type="protein sequence ID" value="RYR66042.1"/>
    <property type="molecule type" value="Genomic_DNA"/>
</dbReference>
<evidence type="ECO:0000313" key="3">
    <source>
        <dbReference type="Proteomes" id="UP000289738"/>
    </source>
</evidence>
<sequence>MGENGEIFPDDVMIDILKRLPVKYLMRFKCVSKNWENLFRTPHFTAQHLRHSIQNRFLLLQRIQRSPTSPVCSTPTSFCLIGPDLSVHELEFLNFASNGAKIVGSRNGLLCLRHTDHALSICNPATRQVTQVPRTLTDVRTLYYFGFGYSPLVNDYKIVRICVCESYESDDDDDNEGNDGIVVLDDIHVNRVEVYSLASGSWRQVDASNLQNLCLVSNAIAAGGGMFWKATTSSDLESSQDPDECLVSFDVGHDVFRLLRGPESHPLPTTYSSTSVLAEYNDKLVMFHQFMMGNFHNFMMVNGEISLIDLWVLDNTHTYAAEGERWIKRYRVGPFSRIIYPISIWRDQIVCHQLLEHVDESGIVKTTLSILNPYSRELKNLPAHRNENYYVSFNYAESLACSQHSA</sequence>
<evidence type="ECO:0000313" key="2">
    <source>
        <dbReference type="EMBL" id="RYR66042.1"/>
    </source>
</evidence>
<dbReference type="Pfam" id="PF08268">
    <property type="entry name" value="FBA_3"/>
    <property type="match status" value="1"/>
</dbReference>
<dbReference type="CDD" id="cd22157">
    <property type="entry name" value="F-box_AtFBW1-like"/>
    <property type="match status" value="1"/>
</dbReference>
<gene>
    <name evidence="2" type="ORF">Ahy_A03g011983</name>
</gene>
<dbReference type="InterPro" id="IPR013187">
    <property type="entry name" value="F-box-assoc_dom_typ3"/>
</dbReference>
<proteinExistence type="predicted"/>